<feature type="domain" description="XS" evidence="1">
    <location>
        <begin position="61"/>
        <end position="186"/>
    </location>
</feature>
<protein>
    <recommendedName>
        <fullName evidence="1">XS domain-containing protein</fullName>
    </recommendedName>
</protein>
<dbReference type="InterPro" id="IPR038588">
    <property type="entry name" value="XS_domain_sf"/>
</dbReference>
<evidence type="ECO:0000313" key="3">
    <source>
        <dbReference type="Proteomes" id="UP000187406"/>
    </source>
</evidence>
<name>A0A1Q3CGR0_CEPFO</name>
<reference evidence="3" key="1">
    <citation type="submission" date="2016-04" db="EMBL/GenBank/DDBJ databases">
        <title>Cephalotus genome sequencing.</title>
        <authorList>
            <person name="Fukushima K."/>
            <person name="Hasebe M."/>
            <person name="Fang X."/>
        </authorList>
    </citation>
    <scope>NUCLEOTIDE SEQUENCE [LARGE SCALE GENOMIC DNA]</scope>
    <source>
        <strain evidence="3">cv. St1</strain>
    </source>
</reference>
<dbReference type="PANTHER" id="PTHR46619:SF4">
    <property type="entry name" value="XS DOMAIN-CONTAINING PROTEIN-RELATED"/>
    <property type="match status" value="1"/>
</dbReference>
<feature type="non-terminal residue" evidence="2">
    <location>
        <position position="1"/>
    </location>
</feature>
<dbReference type="EMBL" id="BDDD01001972">
    <property type="protein sequence ID" value="GAV79409.1"/>
    <property type="molecule type" value="Genomic_DNA"/>
</dbReference>
<organism evidence="2 3">
    <name type="scientific">Cephalotus follicularis</name>
    <name type="common">Albany pitcher plant</name>
    <dbReference type="NCBI Taxonomy" id="3775"/>
    <lineage>
        <taxon>Eukaryota</taxon>
        <taxon>Viridiplantae</taxon>
        <taxon>Streptophyta</taxon>
        <taxon>Embryophyta</taxon>
        <taxon>Tracheophyta</taxon>
        <taxon>Spermatophyta</taxon>
        <taxon>Magnoliopsida</taxon>
        <taxon>eudicotyledons</taxon>
        <taxon>Gunneridae</taxon>
        <taxon>Pentapetalae</taxon>
        <taxon>rosids</taxon>
        <taxon>fabids</taxon>
        <taxon>Oxalidales</taxon>
        <taxon>Cephalotaceae</taxon>
        <taxon>Cephalotus</taxon>
    </lineage>
</organism>
<dbReference type="InterPro" id="IPR005380">
    <property type="entry name" value="XS_domain"/>
</dbReference>
<dbReference type="PANTHER" id="PTHR46619">
    <property type="entry name" value="RNA RECOGNITION MOTIF XS DOMAIN PROTEIN-RELATED"/>
    <property type="match status" value="1"/>
</dbReference>
<feature type="non-terminal residue" evidence="2">
    <location>
        <position position="218"/>
    </location>
</feature>
<accession>A0A1Q3CGR0</accession>
<dbReference type="AlphaFoldDB" id="A0A1Q3CGR0"/>
<dbReference type="Pfam" id="PF03468">
    <property type="entry name" value="XS"/>
    <property type="match status" value="1"/>
</dbReference>
<comment type="caution">
    <text evidence="2">The sequence shown here is derived from an EMBL/GenBank/DDBJ whole genome shotgun (WGS) entry which is preliminary data.</text>
</comment>
<dbReference type="GO" id="GO:0031047">
    <property type="term" value="P:regulatory ncRNA-mediated gene silencing"/>
    <property type="evidence" value="ECO:0007669"/>
    <property type="project" value="InterPro"/>
</dbReference>
<proteinExistence type="predicted"/>
<dbReference type="STRING" id="3775.A0A1Q3CGR0"/>
<evidence type="ECO:0000259" key="1">
    <source>
        <dbReference type="Pfam" id="PF03468"/>
    </source>
</evidence>
<keyword evidence="3" id="KW-1185">Reference proteome</keyword>
<dbReference type="Proteomes" id="UP000187406">
    <property type="component" value="Unassembled WGS sequence"/>
</dbReference>
<dbReference type="OrthoDB" id="777694at2759"/>
<evidence type="ECO:0000313" key="2">
    <source>
        <dbReference type="EMBL" id="GAV79409.1"/>
    </source>
</evidence>
<dbReference type="InParanoid" id="A0A1Q3CGR0"/>
<gene>
    <name evidence="2" type="ORF">CFOL_v3_22874</name>
</gene>
<dbReference type="Gene3D" id="3.30.70.2890">
    <property type="entry name" value="XS domain"/>
    <property type="match status" value="1"/>
</dbReference>
<sequence>TLTQRLVTHAFMSHKVGLGAEHLGLHGAICVLLRWNTVVPHDTITWVPYVLPDAEASAQKEDLILWPPLVVIHNISMSNNNPVVKVVAIEGIEAFLRCKGFVGGKIKVCLGKPADQSIMVVKFLGTFTLLGMAERLHQYFAENNRERIEFERKTYNGKSNDKWEAGIQGDEVEQLPYGCVGVAEDLDRLDFHTKKYSVVKRKKEIQDLANAPVKLDDR</sequence>